<dbReference type="AlphaFoldDB" id="A0A060T8J0"/>
<keyword evidence="2" id="KW-0342">GTP-binding</keyword>
<evidence type="ECO:0000256" key="2">
    <source>
        <dbReference type="ARBA" id="ARBA00023134"/>
    </source>
</evidence>
<dbReference type="Gene3D" id="3.40.50.300">
    <property type="entry name" value="P-loop containing nucleotide triphosphate hydrolases"/>
    <property type="match status" value="1"/>
</dbReference>
<evidence type="ECO:0000256" key="1">
    <source>
        <dbReference type="ARBA" id="ARBA00022741"/>
    </source>
</evidence>
<accession>A0A060T8J0</accession>
<evidence type="ECO:0000259" key="3">
    <source>
        <dbReference type="Pfam" id="PF01926"/>
    </source>
</evidence>
<feature type="domain" description="G" evidence="3">
    <location>
        <begin position="127"/>
        <end position="192"/>
    </location>
</feature>
<protein>
    <submittedName>
        <fullName evidence="4">ARAD1D07282p</fullName>
    </submittedName>
</protein>
<dbReference type="PANTHER" id="PTHR45782:SF4">
    <property type="entry name" value="MITOCHONDRIAL RIBOSOME-ASSOCIATED GTPASE 1"/>
    <property type="match status" value="1"/>
</dbReference>
<reference evidence="4" key="1">
    <citation type="submission" date="2014-02" db="EMBL/GenBank/DDBJ databases">
        <authorList>
            <person name="Genoscope - CEA"/>
        </authorList>
    </citation>
    <scope>NUCLEOTIDE SEQUENCE</scope>
    <source>
        <strain evidence="4">LS3</strain>
    </source>
</reference>
<dbReference type="PANTHER" id="PTHR45782">
    <property type="entry name" value="MITOCHONDRIAL RIBOSOME-ASSOCIATED GTPASE 1"/>
    <property type="match status" value="1"/>
</dbReference>
<proteinExistence type="predicted"/>
<evidence type="ECO:0000313" key="4">
    <source>
        <dbReference type="EMBL" id="CDP37253.1"/>
    </source>
</evidence>
<dbReference type="GO" id="GO:0032543">
    <property type="term" value="P:mitochondrial translation"/>
    <property type="evidence" value="ECO:0007669"/>
    <property type="project" value="TreeGrafter"/>
</dbReference>
<dbReference type="InterPro" id="IPR027417">
    <property type="entry name" value="P-loop_NTPase"/>
</dbReference>
<dbReference type="GO" id="GO:0005739">
    <property type="term" value="C:mitochondrion"/>
    <property type="evidence" value="ECO:0007669"/>
    <property type="project" value="TreeGrafter"/>
</dbReference>
<dbReference type="Pfam" id="PF01926">
    <property type="entry name" value="MMR_HSR1"/>
    <property type="match status" value="1"/>
</dbReference>
<sequence>MSKFVPRQSFPLSNVVTSNFQRHHRNALQKMEALRGDVDLFIELRDSRAPLATRNKMFDHLIGARPRMVVYTKKELSFFTEEMAKKLHPTSPHALIDCRSHADVTKLLDHWRDLYRSMSPAPPLGMRVLIVGMPNVGKSTLLNHLRERGTDKKARVQAVGGMPGVTRKVSGIIRVSESPSVYAYDSPGVFLPKVQDPEDMLKLILIGCVPQTIIDPVILSDYLLYRLNLLYPNGSAYKDIHGPTNDIDDILSAIWRKRFARKRKGNEVDEKAAALNWLDQWRSGGQGRRKLKLLLDTLPESYDPLLR</sequence>
<organism evidence="4">
    <name type="scientific">Blastobotrys adeninivorans</name>
    <name type="common">Yeast</name>
    <name type="synonym">Arxula adeninivorans</name>
    <dbReference type="NCBI Taxonomy" id="409370"/>
    <lineage>
        <taxon>Eukaryota</taxon>
        <taxon>Fungi</taxon>
        <taxon>Dikarya</taxon>
        <taxon>Ascomycota</taxon>
        <taxon>Saccharomycotina</taxon>
        <taxon>Dipodascomycetes</taxon>
        <taxon>Dipodascales</taxon>
        <taxon>Trichomonascaceae</taxon>
        <taxon>Blastobotrys</taxon>
    </lineage>
</organism>
<gene>
    <name evidence="4" type="ORF">GNLVRS02_ARAD1D07282g</name>
</gene>
<dbReference type="Gene3D" id="1.10.1580.10">
    <property type="match status" value="1"/>
</dbReference>
<dbReference type="GO" id="GO:0005525">
    <property type="term" value="F:GTP binding"/>
    <property type="evidence" value="ECO:0007669"/>
    <property type="project" value="UniProtKB-KW"/>
</dbReference>
<reference evidence="4" key="2">
    <citation type="submission" date="2014-06" db="EMBL/GenBank/DDBJ databases">
        <title>The complete genome of Blastobotrys (Arxula) adeninivorans LS3 - a yeast of biotechnological interest.</title>
        <authorList>
            <person name="Kunze G."/>
            <person name="Gaillardin C."/>
            <person name="Czernicka M."/>
            <person name="Durrens P."/>
            <person name="Martin T."/>
            <person name="Boer E."/>
            <person name="Gabaldon T."/>
            <person name="Cruz J."/>
            <person name="Talla E."/>
            <person name="Marck C."/>
            <person name="Goffeau A."/>
            <person name="Barbe V."/>
            <person name="Baret P."/>
            <person name="Baronian K."/>
            <person name="Beier S."/>
            <person name="Bleykasten C."/>
            <person name="Bode R."/>
            <person name="Casaregola S."/>
            <person name="Despons L."/>
            <person name="Fairhead C."/>
            <person name="Giersberg M."/>
            <person name="Gierski P."/>
            <person name="Hahnel U."/>
            <person name="Hartmann A."/>
            <person name="Jankowska D."/>
            <person name="Jubin C."/>
            <person name="Jung P."/>
            <person name="Lafontaine I."/>
            <person name="Leh-Louis V."/>
            <person name="Lemaire M."/>
            <person name="Marcet-Houben M."/>
            <person name="Mascher M."/>
            <person name="Morel G."/>
            <person name="Richard G.-F."/>
            <person name="Riechen J."/>
            <person name="Sacerdot C."/>
            <person name="Sarkar A."/>
            <person name="Savel G."/>
            <person name="Schacherer J."/>
            <person name="Sherman D."/>
            <person name="Straub M.-L."/>
            <person name="Stein N."/>
            <person name="Thierry A."/>
            <person name="Trautwein-Schult A."/>
            <person name="Westhof E."/>
            <person name="Worch S."/>
            <person name="Dujon B."/>
            <person name="Souciet J.-L."/>
            <person name="Wincker P."/>
            <person name="Scholz U."/>
            <person name="Neuveglise N."/>
        </authorList>
    </citation>
    <scope>NUCLEOTIDE SEQUENCE</scope>
    <source>
        <strain evidence="4">LS3</strain>
    </source>
</reference>
<keyword evidence="1" id="KW-0547">Nucleotide-binding</keyword>
<dbReference type="SUPFAM" id="SSF52540">
    <property type="entry name" value="P-loop containing nucleoside triphosphate hydrolases"/>
    <property type="match status" value="1"/>
</dbReference>
<dbReference type="GO" id="GO:0003924">
    <property type="term" value="F:GTPase activity"/>
    <property type="evidence" value="ECO:0007669"/>
    <property type="project" value="TreeGrafter"/>
</dbReference>
<dbReference type="PhylomeDB" id="A0A060T8J0"/>
<dbReference type="InterPro" id="IPR006073">
    <property type="entry name" value="GTP-bd"/>
</dbReference>
<dbReference type="EMBL" id="HG937694">
    <property type="protein sequence ID" value="CDP37253.1"/>
    <property type="molecule type" value="Genomic_DNA"/>
</dbReference>
<name>A0A060T8J0_BLAAD</name>
<dbReference type="InterPro" id="IPR023179">
    <property type="entry name" value="GTP-bd_ortho_bundle_sf"/>
</dbReference>